<sequence>MKQEIRIDKTTGVVMVAVAVLFDAVNAGLNLIPLLGQVLAVLVSIIAYLTFGFWFLSRGVGFVNPKRAASFFGSAIIEAIPVLNILPCITVGVALTVLVVQLEDKTGIKMPKKV</sequence>
<organism evidence="2 3">
    <name type="scientific">Candidatus Taylorbacteria bacterium RIFCSPLOWO2_01_FULL_48_100</name>
    <dbReference type="NCBI Taxonomy" id="1802322"/>
    <lineage>
        <taxon>Bacteria</taxon>
        <taxon>Candidatus Tayloriibacteriota</taxon>
    </lineage>
</organism>
<evidence type="ECO:0000313" key="2">
    <source>
        <dbReference type="EMBL" id="OHA33891.1"/>
    </source>
</evidence>
<comment type="caution">
    <text evidence="2">The sequence shown here is derived from an EMBL/GenBank/DDBJ whole genome shotgun (WGS) entry which is preliminary data.</text>
</comment>
<dbReference type="AlphaFoldDB" id="A0A1G2NES0"/>
<protein>
    <submittedName>
        <fullName evidence="2">Uncharacterized protein</fullName>
    </submittedName>
</protein>
<evidence type="ECO:0000256" key="1">
    <source>
        <dbReference type="SAM" id="Phobius"/>
    </source>
</evidence>
<reference evidence="2 3" key="1">
    <citation type="journal article" date="2016" name="Nat. Commun.">
        <title>Thousands of microbial genomes shed light on interconnected biogeochemical processes in an aquifer system.</title>
        <authorList>
            <person name="Anantharaman K."/>
            <person name="Brown C.T."/>
            <person name="Hug L.A."/>
            <person name="Sharon I."/>
            <person name="Castelle C.J."/>
            <person name="Probst A.J."/>
            <person name="Thomas B.C."/>
            <person name="Singh A."/>
            <person name="Wilkins M.J."/>
            <person name="Karaoz U."/>
            <person name="Brodie E.L."/>
            <person name="Williams K.H."/>
            <person name="Hubbard S.S."/>
            <person name="Banfield J.F."/>
        </authorList>
    </citation>
    <scope>NUCLEOTIDE SEQUENCE [LARGE SCALE GENOMIC DNA]</scope>
</reference>
<keyword evidence="1" id="KW-0472">Membrane</keyword>
<name>A0A1G2NES0_9BACT</name>
<feature type="transmembrane region" description="Helical" evidence="1">
    <location>
        <begin position="12"/>
        <end position="32"/>
    </location>
</feature>
<gene>
    <name evidence="2" type="ORF">A2938_02600</name>
</gene>
<accession>A0A1G2NES0</accession>
<feature type="transmembrane region" description="Helical" evidence="1">
    <location>
        <begin position="68"/>
        <end position="100"/>
    </location>
</feature>
<keyword evidence="1" id="KW-0812">Transmembrane</keyword>
<feature type="transmembrane region" description="Helical" evidence="1">
    <location>
        <begin position="38"/>
        <end position="56"/>
    </location>
</feature>
<keyword evidence="1" id="KW-1133">Transmembrane helix</keyword>
<proteinExistence type="predicted"/>
<dbReference type="Proteomes" id="UP000177797">
    <property type="component" value="Unassembled WGS sequence"/>
</dbReference>
<evidence type="ECO:0000313" key="3">
    <source>
        <dbReference type="Proteomes" id="UP000177797"/>
    </source>
</evidence>
<dbReference type="EMBL" id="MHSA01000021">
    <property type="protein sequence ID" value="OHA33891.1"/>
    <property type="molecule type" value="Genomic_DNA"/>
</dbReference>